<evidence type="ECO:0000259" key="3">
    <source>
        <dbReference type="Pfam" id="PF18840"/>
    </source>
</evidence>
<accession>A0ABW4SAS9</accession>
<comment type="caution">
    <text evidence="4">The sequence shown here is derived from an EMBL/GenBank/DDBJ whole genome shotgun (WGS) entry which is preliminary data.</text>
</comment>
<dbReference type="InterPro" id="IPR010359">
    <property type="entry name" value="IrrE_HExxH"/>
</dbReference>
<protein>
    <submittedName>
        <fullName evidence="4">LPD25 domain-containing protein</fullName>
    </submittedName>
</protein>
<dbReference type="Proteomes" id="UP001597218">
    <property type="component" value="Unassembled WGS sequence"/>
</dbReference>
<dbReference type="Pfam" id="PF18840">
    <property type="entry name" value="LPD25"/>
    <property type="match status" value="1"/>
</dbReference>
<sequence length="638" mass="73383">MAKNYKPKTAEELAKEINDLTKGMEDKIESYFVSPEKLQEHLEFMSTFHNYSLRNMTLIDDQFKGARAVGSFQYWKEKGASVQKGEKGIKVLVPTPVQYFSRNNKQVQVKYATPDEKKRIANGSISTERKLFFKIGHVFEYTQTNAREKSLEVSDLFSNYHREGTVENDKEFMQAFEKLADKVGVKLLDEPPFNYEFGTAKGGFFRDLNAIALNPRNTMADNIPVMVHELAHAELHSNESNNGRGKELSTNEKEFQAEMVAYVVGSHYGIEMEKFSVPYLAGWTKDAGLQDKEKLLNEVKKTASEFIDVIDGHFSGIEQSKELKQDNSQDTMMLVEYGSLSNASLQEVSLDELKTVVATRIGQYPVETQVGYNEKLKEFFVAEQFTDKAVELINKEMDSAFIVLDKSEIEQPTMLVQWSESDKFQSNELIRFSEANERFAEVSNSKEEMGYYKTRYHVLIPDDAKVEMINPDRHDIGDGYYKNAYQQLNAELNLKPAHHDALLRDMAIHAHEKTNEPQLLIRDRSTGFESFGKVNATDFYGQDTKKEDIKYTAVFMEEEKLQVVHSSFDSKQYAHPLHHIEKEKLVSPESYKILENNYHEALFKQESTDFKEILPRIKAELKKEEKEQQKNNTLGVGM</sequence>
<dbReference type="EMBL" id="JBHUGI010000001">
    <property type="protein sequence ID" value="MFD1926476.1"/>
    <property type="molecule type" value="Genomic_DNA"/>
</dbReference>
<dbReference type="RefSeq" id="WP_381535088.1">
    <property type="nucleotide sequence ID" value="NZ_JBHUGI010000001.1"/>
</dbReference>
<organism evidence="4 5">
    <name type="scientific">Sporosarcina siberiensis</name>
    <dbReference type="NCBI Taxonomy" id="1365606"/>
    <lineage>
        <taxon>Bacteria</taxon>
        <taxon>Bacillati</taxon>
        <taxon>Bacillota</taxon>
        <taxon>Bacilli</taxon>
        <taxon>Bacillales</taxon>
        <taxon>Caryophanaceae</taxon>
        <taxon>Sporosarcina</taxon>
    </lineage>
</organism>
<proteinExistence type="predicted"/>
<dbReference type="InterPro" id="IPR041045">
    <property type="entry name" value="LPD25"/>
</dbReference>
<feature type="domain" description="IrrE N-terminal-like" evidence="1">
    <location>
        <begin position="197"/>
        <end position="262"/>
    </location>
</feature>
<evidence type="ECO:0000313" key="4">
    <source>
        <dbReference type="EMBL" id="MFD1926476.1"/>
    </source>
</evidence>
<name>A0ABW4SAS9_9BACL</name>
<gene>
    <name evidence="4" type="ORF">ACFSFY_00115</name>
</gene>
<dbReference type="InterPro" id="IPR013610">
    <property type="entry name" value="ArdC_N"/>
</dbReference>
<keyword evidence="5" id="KW-1185">Reference proteome</keyword>
<evidence type="ECO:0000259" key="2">
    <source>
        <dbReference type="Pfam" id="PF08401"/>
    </source>
</evidence>
<dbReference type="Pfam" id="PF08401">
    <property type="entry name" value="ArdcN"/>
    <property type="match status" value="1"/>
</dbReference>
<feature type="domain" description="Large polyvalent protein associated" evidence="3">
    <location>
        <begin position="408"/>
        <end position="490"/>
    </location>
</feature>
<evidence type="ECO:0000313" key="5">
    <source>
        <dbReference type="Proteomes" id="UP001597218"/>
    </source>
</evidence>
<evidence type="ECO:0000259" key="1">
    <source>
        <dbReference type="Pfam" id="PF06114"/>
    </source>
</evidence>
<reference evidence="5" key="1">
    <citation type="journal article" date="2019" name="Int. J. Syst. Evol. Microbiol.">
        <title>The Global Catalogue of Microorganisms (GCM) 10K type strain sequencing project: providing services to taxonomists for standard genome sequencing and annotation.</title>
        <authorList>
            <consortium name="The Broad Institute Genomics Platform"/>
            <consortium name="The Broad Institute Genome Sequencing Center for Infectious Disease"/>
            <person name="Wu L."/>
            <person name="Ma J."/>
        </authorList>
    </citation>
    <scope>NUCLEOTIDE SEQUENCE [LARGE SCALE GENOMIC DNA]</scope>
    <source>
        <strain evidence="5">CGMCC 4.7177</strain>
    </source>
</reference>
<feature type="domain" description="N-terminal" evidence="2">
    <location>
        <begin position="28"/>
        <end position="118"/>
    </location>
</feature>
<dbReference type="Pfam" id="PF06114">
    <property type="entry name" value="Peptidase_M78"/>
    <property type="match status" value="1"/>
</dbReference>